<name>A0A1I4TZA5_PSUAM</name>
<sequence length="280" mass="28950">MPDTRRRATLGRIVRPPYLQRWAVLIAVVVTLVVLAVAGIARIAGGGAPATAAEQGTLQSAPVDPAVRTTTAAGGRTVALTFDDGPDPVITPQVLDLLARHDARATFCVVTRNAMEHWRLVRRAVAEGHRLCDHTSAHDAALGTASPQEIGRALRISRTELSAAAGDPDAPVTLFRAPEGAWSPALTEGAAAAGMTPLGWSVDPRDWAGAPAASIVATVQRDLRDGGVILLHDGGGTRTETVAALGVLLGWLREQGYRVVLPDAPAEPGRAGAPAPGDAG</sequence>
<feature type="transmembrane region" description="Helical" evidence="1">
    <location>
        <begin position="21"/>
        <end position="41"/>
    </location>
</feature>
<dbReference type="PROSITE" id="PS51677">
    <property type="entry name" value="NODB"/>
    <property type="match status" value="1"/>
</dbReference>
<dbReference type="PANTHER" id="PTHR10587:SF137">
    <property type="entry name" value="4-DEOXY-4-FORMAMIDO-L-ARABINOSE-PHOSPHOUNDECAPRENOL DEFORMYLASE ARND-RELATED"/>
    <property type="match status" value="1"/>
</dbReference>
<evidence type="ECO:0000313" key="3">
    <source>
        <dbReference type="EMBL" id="SFM82138.1"/>
    </source>
</evidence>
<protein>
    <submittedName>
        <fullName evidence="3">Peptidoglycan/xylan/chitin deacetylase, PgdA/CDA1 family</fullName>
    </submittedName>
</protein>
<organism evidence="3 4">
    <name type="scientific">Pseudonocardia ammonioxydans</name>
    <dbReference type="NCBI Taxonomy" id="260086"/>
    <lineage>
        <taxon>Bacteria</taxon>
        <taxon>Bacillati</taxon>
        <taxon>Actinomycetota</taxon>
        <taxon>Actinomycetes</taxon>
        <taxon>Pseudonocardiales</taxon>
        <taxon>Pseudonocardiaceae</taxon>
        <taxon>Pseudonocardia</taxon>
    </lineage>
</organism>
<gene>
    <name evidence="3" type="ORF">SAMN05216207_100397</name>
</gene>
<keyword evidence="1" id="KW-0472">Membrane</keyword>
<dbReference type="GO" id="GO:0005975">
    <property type="term" value="P:carbohydrate metabolic process"/>
    <property type="evidence" value="ECO:0007669"/>
    <property type="project" value="InterPro"/>
</dbReference>
<dbReference type="RefSeq" id="WP_093337783.1">
    <property type="nucleotide sequence ID" value="NZ_FOUY01000003.1"/>
</dbReference>
<dbReference type="SUPFAM" id="SSF88713">
    <property type="entry name" value="Glycoside hydrolase/deacetylase"/>
    <property type="match status" value="1"/>
</dbReference>
<keyword evidence="1" id="KW-0812">Transmembrane</keyword>
<dbReference type="Pfam" id="PF01522">
    <property type="entry name" value="Polysacc_deac_1"/>
    <property type="match status" value="1"/>
</dbReference>
<reference evidence="3 4" key="1">
    <citation type="submission" date="2016-10" db="EMBL/GenBank/DDBJ databases">
        <authorList>
            <person name="de Groot N.N."/>
        </authorList>
    </citation>
    <scope>NUCLEOTIDE SEQUENCE [LARGE SCALE GENOMIC DNA]</scope>
    <source>
        <strain evidence="3 4">CGMCC 4.1877</strain>
    </source>
</reference>
<dbReference type="EMBL" id="FOUY01000003">
    <property type="protein sequence ID" value="SFM82138.1"/>
    <property type="molecule type" value="Genomic_DNA"/>
</dbReference>
<dbReference type="InterPro" id="IPR002509">
    <property type="entry name" value="NODB_dom"/>
</dbReference>
<dbReference type="Gene3D" id="3.20.20.370">
    <property type="entry name" value="Glycoside hydrolase/deacetylase"/>
    <property type="match status" value="1"/>
</dbReference>
<dbReference type="OrthoDB" id="9763050at2"/>
<evidence type="ECO:0000313" key="4">
    <source>
        <dbReference type="Proteomes" id="UP000199614"/>
    </source>
</evidence>
<dbReference type="GO" id="GO:0016810">
    <property type="term" value="F:hydrolase activity, acting on carbon-nitrogen (but not peptide) bonds"/>
    <property type="evidence" value="ECO:0007669"/>
    <property type="project" value="InterPro"/>
</dbReference>
<dbReference type="AlphaFoldDB" id="A0A1I4TZA5"/>
<evidence type="ECO:0000256" key="1">
    <source>
        <dbReference type="SAM" id="Phobius"/>
    </source>
</evidence>
<evidence type="ECO:0000259" key="2">
    <source>
        <dbReference type="PROSITE" id="PS51677"/>
    </source>
</evidence>
<dbReference type="InterPro" id="IPR011330">
    <property type="entry name" value="Glyco_hydro/deAcase_b/a-brl"/>
</dbReference>
<proteinExistence type="predicted"/>
<keyword evidence="1" id="KW-1133">Transmembrane helix</keyword>
<feature type="domain" description="NodB homology" evidence="2">
    <location>
        <begin position="76"/>
        <end position="260"/>
    </location>
</feature>
<dbReference type="InterPro" id="IPR050248">
    <property type="entry name" value="Polysacc_deacetylase_ArnD"/>
</dbReference>
<keyword evidence="4" id="KW-1185">Reference proteome</keyword>
<dbReference type="CDD" id="cd10917">
    <property type="entry name" value="CE4_NodB_like_6s_7s"/>
    <property type="match status" value="1"/>
</dbReference>
<accession>A0A1I4TZA5</accession>
<dbReference type="PANTHER" id="PTHR10587">
    <property type="entry name" value="GLYCOSYL TRANSFERASE-RELATED"/>
    <property type="match status" value="1"/>
</dbReference>
<dbReference type="STRING" id="260086.SAMN05216207_100397"/>
<dbReference type="Proteomes" id="UP000199614">
    <property type="component" value="Unassembled WGS sequence"/>
</dbReference>